<reference evidence="1 2" key="1">
    <citation type="submission" date="2020-03" db="EMBL/GenBank/DDBJ databases">
        <title>Draft genome sequence of environmentally isolated violet-colored cultures.</title>
        <authorList>
            <person name="Wilson H.S."/>
        </authorList>
    </citation>
    <scope>NUCLEOTIDE SEQUENCE [LARGE SCALE GENOMIC DNA]</scope>
    <source>
        <strain evidence="1 2">HSC-16F04</strain>
    </source>
</reference>
<dbReference type="EMBL" id="JAAOLX010000005">
    <property type="protein sequence ID" value="NHQ86818.1"/>
    <property type="molecule type" value="Genomic_DNA"/>
</dbReference>
<evidence type="ECO:0000313" key="2">
    <source>
        <dbReference type="Proteomes" id="UP000712570"/>
    </source>
</evidence>
<dbReference type="Proteomes" id="UP000712570">
    <property type="component" value="Unassembled WGS sequence"/>
</dbReference>
<name>A0ABX0KVU8_9NEIS</name>
<gene>
    <name evidence="1" type="ORF">HA050_11880</name>
</gene>
<comment type="caution">
    <text evidence="1">The sequence shown here is derived from an EMBL/GenBank/DDBJ whole genome shotgun (WGS) entry which is preliminary data.</text>
</comment>
<dbReference type="RefSeq" id="WP_166826269.1">
    <property type="nucleotide sequence ID" value="NZ_JAAOLX010000005.1"/>
</dbReference>
<organism evidence="1 2">
    <name type="scientific">Iodobacter violaceini</name>
    <dbReference type="NCBI Taxonomy" id="3044271"/>
    <lineage>
        <taxon>Bacteria</taxon>
        <taxon>Pseudomonadati</taxon>
        <taxon>Pseudomonadota</taxon>
        <taxon>Betaproteobacteria</taxon>
        <taxon>Neisseriales</taxon>
        <taxon>Chitinibacteraceae</taxon>
        <taxon>Iodobacter</taxon>
    </lineage>
</organism>
<keyword evidence="2" id="KW-1185">Reference proteome</keyword>
<evidence type="ECO:0000313" key="1">
    <source>
        <dbReference type="EMBL" id="NHQ86818.1"/>
    </source>
</evidence>
<accession>A0ABX0KVU8</accession>
<protein>
    <submittedName>
        <fullName evidence="1">Uncharacterized protein</fullName>
    </submittedName>
</protein>
<proteinExistence type="predicted"/>
<sequence length="152" mass="18087">MMREKQIIFQDITFSENSRGQLAEALIVESMRNLHFAIRKGKLFHETLIWFIDPTSDLDMWVDAMNKYHHSHNQPSHDVDFYRNFVCHYFKDDIHKLSIKYLKHTFSLLKSGDLICQSEILDWIYDPNSDFKTWCGYADLDCRKGISLSVEF</sequence>